<evidence type="ECO:0000313" key="6">
    <source>
        <dbReference type="EMBL" id="EMC92219.1"/>
    </source>
</evidence>
<dbReference type="GO" id="GO:0005786">
    <property type="term" value="C:signal recognition particle, endoplasmic reticulum targeting"/>
    <property type="evidence" value="ECO:0007669"/>
    <property type="project" value="UniProtKB-KW"/>
</dbReference>
<dbReference type="InterPro" id="IPR036521">
    <property type="entry name" value="SRP19-like_sf"/>
</dbReference>
<gene>
    <name evidence="6" type="ORF">BAUCODRAFT_78358</name>
</gene>
<evidence type="ECO:0000256" key="5">
    <source>
        <dbReference type="SAM" id="MobiDB-lite"/>
    </source>
</evidence>
<dbReference type="PANTHER" id="PTHR17453:SF0">
    <property type="entry name" value="SIGNAL RECOGNITION PARTICLE 19 KDA PROTEIN"/>
    <property type="match status" value="1"/>
</dbReference>
<dbReference type="KEGG" id="bcom:BAUCODRAFT_78358"/>
<dbReference type="Gene3D" id="3.30.56.30">
    <property type="entry name" value="Signal recognition particle, SRP19-like subunit"/>
    <property type="match status" value="1"/>
</dbReference>
<evidence type="ECO:0000256" key="3">
    <source>
        <dbReference type="ARBA" id="ARBA00023135"/>
    </source>
</evidence>
<evidence type="ECO:0008006" key="8">
    <source>
        <dbReference type="Google" id="ProtNLM"/>
    </source>
</evidence>
<organism evidence="6 7">
    <name type="scientific">Baudoinia panamericana (strain UAMH 10762)</name>
    <name type="common">Angels' share fungus</name>
    <name type="synonym">Baudoinia compniacensis (strain UAMH 10762)</name>
    <dbReference type="NCBI Taxonomy" id="717646"/>
    <lineage>
        <taxon>Eukaryota</taxon>
        <taxon>Fungi</taxon>
        <taxon>Dikarya</taxon>
        <taxon>Ascomycota</taxon>
        <taxon>Pezizomycotina</taxon>
        <taxon>Dothideomycetes</taxon>
        <taxon>Dothideomycetidae</taxon>
        <taxon>Mycosphaerellales</taxon>
        <taxon>Teratosphaeriaceae</taxon>
        <taxon>Baudoinia</taxon>
    </lineage>
</organism>
<feature type="region of interest" description="Disordered" evidence="5">
    <location>
        <begin position="189"/>
        <end position="211"/>
    </location>
</feature>
<dbReference type="GO" id="GO:0006617">
    <property type="term" value="P:SRP-dependent cotranslational protein targeting to membrane, signal sequence recognition"/>
    <property type="evidence" value="ECO:0007669"/>
    <property type="project" value="EnsemblFungi"/>
</dbReference>
<dbReference type="Pfam" id="PF01922">
    <property type="entry name" value="SRP19"/>
    <property type="match status" value="1"/>
</dbReference>
<evidence type="ECO:0000256" key="2">
    <source>
        <dbReference type="ARBA" id="ARBA00022490"/>
    </source>
</evidence>
<keyword evidence="4" id="KW-0687">Ribonucleoprotein</keyword>
<dbReference type="PANTHER" id="PTHR17453">
    <property type="entry name" value="SIGNAL RECOGNITION PARTICLE 19 KD PROTEIN"/>
    <property type="match status" value="1"/>
</dbReference>
<dbReference type="OMA" id="NPFKEAM"/>
<dbReference type="eggNOG" id="KOG3198">
    <property type="taxonomic scope" value="Eukaryota"/>
</dbReference>
<dbReference type="AlphaFoldDB" id="M2MZW6"/>
<name>M2MZW6_BAUPA</name>
<keyword evidence="2" id="KW-0963">Cytoplasm</keyword>
<sequence length="211" mass="22979">MHEKSKNFQCLYPVYFDSARSREEGRRVRKDDAVSNPLAREIADACSHVGQTLGVPLQIVFEPHKGHPKDWANPGRVRVEVKRDGRSLNSKIANKHHLYKLVAGYLKDHPTTEDSARRFRLQGMPPNMNQVTPPAIPRGFKMGTILPLHSPALSGGGVNENFMKDMMSEMGGQLPPGMEAMANMMGGGGGGGGGAGGAGQQQKKVKVIRKK</sequence>
<dbReference type="OrthoDB" id="2190947at2759"/>
<proteinExistence type="predicted"/>
<reference evidence="6 7" key="1">
    <citation type="journal article" date="2012" name="PLoS Pathog.">
        <title>Diverse lifestyles and strategies of plant pathogenesis encoded in the genomes of eighteen Dothideomycetes fungi.</title>
        <authorList>
            <person name="Ohm R.A."/>
            <person name="Feau N."/>
            <person name="Henrissat B."/>
            <person name="Schoch C.L."/>
            <person name="Horwitz B.A."/>
            <person name="Barry K.W."/>
            <person name="Condon B.J."/>
            <person name="Copeland A.C."/>
            <person name="Dhillon B."/>
            <person name="Glaser F."/>
            <person name="Hesse C.N."/>
            <person name="Kosti I."/>
            <person name="LaButti K."/>
            <person name="Lindquist E.A."/>
            <person name="Lucas S."/>
            <person name="Salamov A.A."/>
            <person name="Bradshaw R.E."/>
            <person name="Ciuffetti L."/>
            <person name="Hamelin R.C."/>
            <person name="Kema G.H.J."/>
            <person name="Lawrence C."/>
            <person name="Scott J.A."/>
            <person name="Spatafora J.W."/>
            <person name="Turgeon B.G."/>
            <person name="de Wit P.J.G.M."/>
            <person name="Zhong S."/>
            <person name="Goodwin S.B."/>
            <person name="Grigoriev I.V."/>
        </authorList>
    </citation>
    <scope>NUCLEOTIDE SEQUENCE [LARGE SCALE GENOMIC DNA]</scope>
    <source>
        <strain evidence="6 7">UAMH 10762</strain>
    </source>
</reference>
<dbReference type="GeneID" id="19117168"/>
<dbReference type="GO" id="GO:0008312">
    <property type="term" value="F:7S RNA binding"/>
    <property type="evidence" value="ECO:0007669"/>
    <property type="project" value="EnsemblFungi"/>
</dbReference>
<dbReference type="InterPro" id="IPR002778">
    <property type="entry name" value="Signal_recog_particle_SRP19"/>
</dbReference>
<dbReference type="STRING" id="717646.M2MZW6"/>
<keyword evidence="3" id="KW-0733">Signal recognition particle</keyword>
<protein>
    <recommendedName>
        <fullName evidence="8">Signal recognition particle SRP19 subunit</fullName>
    </recommendedName>
</protein>
<keyword evidence="7" id="KW-1185">Reference proteome</keyword>
<accession>M2MZW6</accession>
<dbReference type="FunFam" id="3.30.56.30:FF:000003">
    <property type="entry name" value="Signal recognition particle SEC65 subunit"/>
    <property type="match status" value="1"/>
</dbReference>
<evidence type="ECO:0000313" key="7">
    <source>
        <dbReference type="Proteomes" id="UP000011761"/>
    </source>
</evidence>
<evidence type="ECO:0000256" key="1">
    <source>
        <dbReference type="ARBA" id="ARBA00004496"/>
    </source>
</evidence>
<dbReference type="HOGENOM" id="CLU_065433_1_0_1"/>
<dbReference type="SUPFAM" id="SSF69695">
    <property type="entry name" value="SRP19"/>
    <property type="match status" value="1"/>
</dbReference>
<comment type="subcellular location">
    <subcellularLocation>
        <location evidence="1">Cytoplasm</location>
    </subcellularLocation>
</comment>
<dbReference type="RefSeq" id="XP_007680512.1">
    <property type="nucleotide sequence ID" value="XM_007682322.1"/>
</dbReference>
<dbReference type="EMBL" id="KB445562">
    <property type="protein sequence ID" value="EMC92219.1"/>
    <property type="molecule type" value="Genomic_DNA"/>
</dbReference>
<evidence type="ECO:0000256" key="4">
    <source>
        <dbReference type="ARBA" id="ARBA00023274"/>
    </source>
</evidence>
<feature type="compositionally biased region" description="Gly residues" evidence="5">
    <location>
        <begin position="189"/>
        <end position="199"/>
    </location>
</feature>
<dbReference type="Proteomes" id="UP000011761">
    <property type="component" value="Unassembled WGS sequence"/>
</dbReference>